<dbReference type="EMBL" id="GBXM01055944">
    <property type="protein sequence ID" value="JAH52633.1"/>
    <property type="molecule type" value="Transcribed_RNA"/>
</dbReference>
<reference evidence="1" key="1">
    <citation type="submission" date="2014-11" db="EMBL/GenBank/DDBJ databases">
        <authorList>
            <person name="Amaro Gonzalez C."/>
        </authorList>
    </citation>
    <scope>NUCLEOTIDE SEQUENCE</scope>
</reference>
<evidence type="ECO:0000313" key="1">
    <source>
        <dbReference type="EMBL" id="JAH52633.1"/>
    </source>
</evidence>
<organism evidence="1">
    <name type="scientific">Anguilla anguilla</name>
    <name type="common">European freshwater eel</name>
    <name type="synonym">Muraena anguilla</name>
    <dbReference type="NCBI Taxonomy" id="7936"/>
    <lineage>
        <taxon>Eukaryota</taxon>
        <taxon>Metazoa</taxon>
        <taxon>Chordata</taxon>
        <taxon>Craniata</taxon>
        <taxon>Vertebrata</taxon>
        <taxon>Euteleostomi</taxon>
        <taxon>Actinopterygii</taxon>
        <taxon>Neopterygii</taxon>
        <taxon>Teleostei</taxon>
        <taxon>Anguilliformes</taxon>
        <taxon>Anguillidae</taxon>
        <taxon>Anguilla</taxon>
    </lineage>
</organism>
<reference evidence="1" key="2">
    <citation type="journal article" date="2015" name="Fish Shellfish Immunol.">
        <title>Early steps in the European eel (Anguilla anguilla)-Vibrio vulnificus interaction in the gills: Role of the RtxA13 toxin.</title>
        <authorList>
            <person name="Callol A."/>
            <person name="Pajuelo D."/>
            <person name="Ebbesson L."/>
            <person name="Teles M."/>
            <person name="MacKenzie S."/>
            <person name="Amaro C."/>
        </authorList>
    </citation>
    <scope>NUCLEOTIDE SEQUENCE</scope>
</reference>
<protein>
    <submittedName>
        <fullName evidence="1">Uncharacterized protein</fullName>
    </submittedName>
</protein>
<sequence>MICNYPSYHQAFVGV</sequence>
<name>A0A0E9TIS5_ANGAN</name>
<proteinExistence type="predicted"/>
<accession>A0A0E9TIS5</accession>